<dbReference type="Proteomes" id="UP000002301">
    <property type="component" value="Chromosome 1"/>
</dbReference>
<reference evidence="1 2" key="1">
    <citation type="journal article" date="2011" name="J. Bacteriol.">
        <title>Genome of Ochrobactrum anthropi ATCC 49188 T, a versatile opportunistic pathogen and symbiont of several eukaryotic hosts.</title>
        <authorList>
            <person name="Chain P.S."/>
            <person name="Lang D.M."/>
            <person name="Comerci D.J."/>
            <person name="Malfatti S.A."/>
            <person name="Vergez L.M."/>
            <person name="Shin M."/>
            <person name="Ugalde R.A."/>
            <person name="Garcia E."/>
            <person name="Tolmasky M.E."/>
        </authorList>
    </citation>
    <scope>NUCLEOTIDE SEQUENCE [LARGE SCALE GENOMIC DNA]</scope>
    <source>
        <strain evidence="2">ATCC 49188 / DSM 6882 / CCUG 24695 / JCM 21032 / LMG 3331 / NBRC 15819 / NCTC 12168 / Alc 37</strain>
    </source>
</reference>
<organism evidence="1 2">
    <name type="scientific">Brucella anthropi (strain ATCC 49188 / DSM 6882 / CCUG 24695 / JCM 21032 / LMG 3331 / NBRC 15819 / NCTC 12168 / Alc 37)</name>
    <name type="common">Ochrobactrum anthropi</name>
    <dbReference type="NCBI Taxonomy" id="439375"/>
    <lineage>
        <taxon>Bacteria</taxon>
        <taxon>Pseudomonadati</taxon>
        <taxon>Pseudomonadota</taxon>
        <taxon>Alphaproteobacteria</taxon>
        <taxon>Hyphomicrobiales</taxon>
        <taxon>Brucellaceae</taxon>
        <taxon>Brucella/Ochrobactrum group</taxon>
        <taxon>Brucella</taxon>
    </lineage>
</organism>
<protein>
    <submittedName>
        <fullName evidence="1">Heat shock protein DnaJ domain protein</fullName>
    </submittedName>
</protein>
<dbReference type="eggNOG" id="COG2214">
    <property type="taxonomic scope" value="Bacteria"/>
</dbReference>
<gene>
    <name evidence="1" type="ordered locus">Oant_1556</name>
</gene>
<evidence type="ECO:0000313" key="2">
    <source>
        <dbReference type="Proteomes" id="UP000002301"/>
    </source>
</evidence>
<dbReference type="EMBL" id="CP000758">
    <property type="protein sequence ID" value="ABS14272.1"/>
    <property type="molecule type" value="Genomic_DNA"/>
</dbReference>
<sequence>MVEVAAYPLNWPETMPRAKNREKGQFRTTLSAALKNVETALSAFGRDSGRAIADLVISSNVTLGVSRPADPGVAIWFRWDGEMRCIAVDRYQTVEANLQAIFHVLDARRTELRHGTLALVRATFQGFKALPSPGKREWRAVFSFAPGKNPPEDEIEARYRARAKQFHPDAPGGSHEAMAELNRAREEALAEIRGE</sequence>
<accession>A6WZ68</accession>
<proteinExistence type="predicted"/>
<dbReference type="STRING" id="439375.Oant_1556"/>
<dbReference type="RefSeq" id="WP_012091610.1">
    <property type="nucleotide sequence ID" value="NC_009667.1"/>
</dbReference>
<keyword evidence="2" id="KW-1185">Reference proteome</keyword>
<dbReference type="InterPro" id="IPR001623">
    <property type="entry name" value="DnaJ_domain"/>
</dbReference>
<evidence type="ECO:0000313" key="1">
    <source>
        <dbReference type="EMBL" id="ABS14272.1"/>
    </source>
</evidence>
<dbReference type="InterPro" id="IPR036869">
    <property type="entry name" value="J_dom_sf"/>
</dbReference>
<keyword evidence="1" id="KW-0346">Stress response</keyword>
<name>A6WZ68_BRUA4</name>
<dbReference type="Gene3D" id="1.10.287.110">
    <property type="entry name" value="DnaJ domain"/>
    <property type="match status" value="1"/>
</dbReference>
<dbReference type="HOGENOM" id="CLU_112804_0_0_5"/>
<dbReference type="KEGG" id="oan:Oant_1556"/>
<dbReference type="CDD" id="cd06257">
    <property type="entry name" value="DnaJ"/>
    <property type="match status" value="1"/>
</dbReference>
<dbReference type="AlphaFoldDB" id="A6WZ68"/>
<dbReference type="SUPFAM" id="SSF46565">
    <property type="entry name" value="Chaperone J-domain"/>
    <property type="match status" value="1"/>
</dbReference>
<dbReference type="PATRIC" id="fig|439375.7.peg.1639"/>